<proteinExistence type="predicted"/>
<organism evidence="1 2">
    <name type="scientific">Hyphomonas pacifica</name>
    <dbReference type="NCBI Taxonomy" id="1280941"/>
    <lineage>
        <taxon>Bacteria</taxon>
        <taxon>Pseudomonadati</taxon>
        <taxon>Pseudomonadota</taxon>
        <taxon>Alphaproteobacteria</taxon>
        <taxon>Hyphomonadales</taxon>
        <taxon>Hyphomonadaceae</taxon>
        <taxon>Hyphomonas</taxon>
    </lineage>
</organism>
<gene>
    <name evidence="1" type="ORF">HY3_13945</name>
</gene>
<sequence length="115" mass="12228">MSQLSLISNAESIAIKFQLLIDEVLLFDRNADKYTELARLLRAAAAGADTDASHEGLLLDSLLRSVNGSSRTDLVDLAEALDESELSTGVRAALSDIAAQIGSERAALSSRLSPR</sequence>
<dbReference type="EMBL" id="AWFB01000026">
    <property type="protein sequence ID" value="RAN32831.1"/>
    <property type="molecule type" value="Genomic_DNA"/>
</dbReference>
<dbReference type="Proteomes" id="UP000249123">
    <property type="component" value="Unassembled WGS sequence"/>
</dbReference>
<dbReference type="STRING" id="1280941.HY2_07755"/>
<dbReference type="AlphaFoldDB" id="A0A062U4F0"/>
<evidence type="ECO:0000313" key="2">
    <source>
        <dbReference type="Proteomes" id="UP000249123"/>
    </source>
</evidence>
<protein>
    <submittedName>
        <fullName evidence="1">Uncharacterized protein</fullName>
    </submittedName>
</protein>
<evidence type="ECO:0000313" key="1">
    <source>
        <dbReference type="EMBL" id="RAN32831.1"/>
    </source>
</evidence>
<keyword evidence="2" id="KW-1185">Reference proteome</keyword>
<name>A0A062U4F0_9PROT</name>
<comment type="caution">
    <text evidence="1">The sequence shown here is derived from an EMBL/GenBank/DDBJ whole genome shotgun (WGS) entry which is preliminary data.</text>
</comment>
<accession>A0A062U4F0</accession>
<reference evidence="1 2" key="1">
    <citation type="submission" date="2013-04" db="EMBL/GenBank/DDBJ databases">
        <title>Hyphomonas sp. T24B3 Genome Sequencing.</title>
        <authorList>
            <person name="Lai Q."/>
            <person name="Shao Z."/>
        </authorList>
    </citation>
    <scope>NUCLEOTIDE SEQUENCE [LARGE SCALE GENOMIC DNA]</scope>
    <source>
        <strain evidence="1 2">T24B3</strain>
    </source>
</reference>
<dbReference type="RefSeq" id="WP_034824195.1">
    <property type="nucleotide sequence ID" value="NZ_AWFA01000004.1"/>
</dbReference>